<name>A0A9P5XRX6_9AGAR</name>
<protein>
    <submittedName>
        <fullName evidence="1">Uncharacterized protein</fullName>
    </submittedName>
</protein>
<gene>
    <name evidence="1" type="ORF">BDZ94DRAFT_1179020</name>
</gene>
<proteinExistence type="predicted"/>
<evidence type="ECO:0000313" key="2">
    <source>
        <dbReference type="Proteomes" id="UP000807353"/>
    </source>
</evidence>
<comment type="caution">
    <text evidence="1">The sequence shown here is derived from an EMBL/GenBank/DDBJ whole genome shotgun (WGS) entry which is preliminary data.</text>
</comment>
<sequence length="49" mass="5875">WEHWMKHWMDVYGGSLREKKAQIQVKKFSSMCYTSHRCIPEIVAQAFDS</sequence>
<dbReference type="EMBL" id="MU150501">
    <property type="protein sequence ID" value="KAF9455869.1"/>
    <property type="molecule type" value="Genomic_DNA"/>
</dbReference>
<keyword evidence="2" id="KW-1185">Reference proteome</keyword>
<dbReference type="Proteomes" id="UP000807353">
    <property type="component" value="Unassembled WGS sequence"/>
</dbReference>
<accession>A0A9P5XRX6</accession>
<dbReference type="AlphaFoldDB" id="A0A9P5XRX6"/>
<organism evidence="1 2">
    <name type="scientific">Collybia nuda</name>
    <dbReference type="NCBI Taxonomy" id="64659"/>
    <lineage>
        <taxon>Eukaryota</taxon>
        <taxon>Fungi</taxon>
        <taxon>Dikarya</taxon>
        <taxon>Basidiomycota</taxon>
        <taxon>Agaricomycotina</taxon>
        <taxon>Agaricomycetes</taxon>
        <taxon>Agaricomycetidae</taxon>
        <taxon>Agaricales</taxon>
        <taxon>Tricholomatineae</taxon>
        <taxon>Clitocybaceae</taxon>
        <taxon>Collybia</taxon>
    </lineage>
</organism>
<reference evidence="1" key="1">
    <citation type="submission" date="2020-11" db="EMBL/GenBank/DDBJ databases">
        <authorList>
            <consortium name="DOE Joint Genome Institute"/>
            <person name="Ahrendt S."/>
            <person name="Riley R."/>
            <person name="Andreopoulos W."/>
            <person name="Labutti K."/>
            <person name="Pangilinan J."/>
            <person name="Ruiz-Duenas F.J."/>
            <person name="Barrasa J.M."/>
            <person name="Sanchez-Garcia M."/>
            <person name="Camarero S."/>
            <person name="Miyauchi S."/>
            <person name="Serrano A."/>
            <person name="Linde D."/>
            <person name="Babiker R."/>
            <person name="Drula E."/>
            <person name="Ayuso-Fernandez I."/>
            <person name="Pacheco R."/>
            <person name="Padilla G."/>
            <person name="Ferreira P."/>
            <person name="Barriuso J."/>
            <person name="Kellner H."/>
            <person name="Castanera R."/>
            <person name="Alfaro M."/>
            <person name="Ramirez L."/>
            <person name="Pisabarro A.G."/>
            <person name="Kuo A."/>
            <person name="Tritt A."/>
            <person name="Lipzen A."/>
            <person name="He G."/>
            <person name="Yan M."/>
            <person name="Ng V."/>
            <person name="Cullen D."/>
            <person name="Martin F."/>
            <person name="Rosso M.-N."/>
            <person name="Henrissat B."/>
            <person name="Hibbett D."/>
            <person name="Martinez A.T."/>
            <person name="Grigoriev I.V."/>
        </authorList>
    </citation>
    <scope>NUCLEOTIDE SEQUENCE</scope>
    <source>
        <strain evidence="1">CBS 247.69</strain>
    </source>
</reference>
<dbReference type="OrthoDB" id="2449121at2759"/>
<evidence type="ECO:0000313" key="1">
    <source>
        <dbReference type="EMBL" id="KAF9455869.1"/>
    </source>
</evidence>
<feature type="non-terminal residue" evidence="1">
    <location>
        <position position="1"/>
    </location>
</feature>